<dbReference type="RefSeq" id="WP_311633427.1">
    <property type="nucleotide sequence ID" value="NZ_JAVREN010000073.1"/>
</dbReference>
<dbReference type="Proteomes" id="UP001183388">
    <property type="component" value="Unassembled WGS sequence"/>
</dbReference>
<evidence type="ECO:0008006" key="4">
    <source>
        <dbReference type="Google" id="ProtNLM"/>
    </source>
</evidence>
<gene>
    <name evidence="2" type="ORF">RM780_26435</name>
</gene>
<keyword evidence="1" id="KW-0812">Transmembrane</keyword>
<dbReference type="EMBL" id="JAVREN010000073">
    <property type="protein sequence ID" value="MDT0310459.1"/>
    <property type="molecule type" value="Genomic_DNA"/>
</dbReference>
<feature type="transmembrane region" description="Helical" evidence="1">
    <location>
        <begin position="375"/>
        <end position="398"/>
    </location>
</feature>
<keyword evidence="3" id="KW-1185">Reference proteome</keyword>
<organism evidence="2 3">
    <name type="scientific">Streptomyces boetiae</name>
    <dbReference type="NCBI Taxonomy" id="3075541"/>
    <lineage>
        <taxon>Bacteria</taxon>
        <taxon>Bacillati</taxon>
        <taxon>Actinomycetota</taxon>
        <taxon>Actinomycetes</taxon>
        <taxon>Kitasatosporales</taxon>
        <taxon>Streptomycetaceae</taxon>
        <taxon>Streptomyces</taxon>
    </lineage>
</organism>
<protein>
    <recommendedName>
        <fullName evidence="4">Tetratricopeptide repeat protein</fullName>
    </recommendedName>
</protein>
<evidence type="ECO:0000313" key="3">
    <source>
        <dbReference type="Proteomes" id="UP001183388"/>
    </source>
</evidence>
<evidence type="ECO:0000313" key="2">
    <source>
        <dbReference type="EMBL" id="MDT0310459.1"/>
    </source>
</evidence>
<evidence type="ECO:0000256" key="1">
    <source>
        <dbReference type="SAM" id="Phobius"/>
    </source>
</evidence>
<comment type="caution">
    <text evidence="2">The sequence shown here is derived from an EMBL/GenBank/DDBJ whole genome shotgun (WGS) entry which is preliminary data.</text>
</comment>
<keyword evidence="1" id="KW-0472">Membrane</keyword>
<reference evidence="3" key="1">
    <citation type="submission" date="2023-07" db="EMBL/GenBank/DDBJ databases">
        <title>30 novel species of actinomycetes from the DSMZ collection.</title>
        <authorList>
            <person name="Nouioui I."/>
        </authorList>
    </citation>
    <scope>NUCLEOTIDE SEQUENCE [LARGE SCALE GENOMIC DNA]</scope>
    <source>
        <strain evidence="3">DSM 44917</strain>
    </source>
</reference>
<accession>A0ABU2LFU0</accession>
<feature type="transmembrane region" description="Helical" evidence="1">
    <location>
        <begin position="341"/>
        <end position="363"/>
    </location>
</feature>
<proteinExistence type="predicted"/>
<name>A0ABU2LFU0_9ACTN</name>
<keyword evidence="1" id="KW-1133">Transmembrane helix</keyword>
<sequence>MEGNPIVARLRRVATEDSRELDRVCEEVARSLRETGTEPPFRVTSADFAADPFLICADRYWRLRFLEHPTVRTAAACASWLQAHGPAAHEPSGAAQHTEVLEKWALGYAFITRDSEETPAEIAEACGDLVGSGDIAYFATLYHAGKLRANFRFDELHGFLESSLLALAAGPHRGTPLFTALRAFAACGSRRLTAEHAADLLDHAWYSPQRTVHTVDLCLNALAAATPFPRQGELLRDRAHEAATQWPENHIFALRLATGLHLCREYDEALEAIDLALALLPAIGTRGSHRQLQEQYLAKRELILEARRRAAENAAHEERWRRQEATYRKVEAQLNSTTGHLLTMVTVFLAAIAFILSTVQLTYGGDLPLGDRMLLILGQGTVMLAFSGLLVLGTHLLLRYRPRPEQPQDPPPAD</sequence>